<evidence type="ECO:0000259" key="10">
    <source>
        <dbReference type="PROSITE" id="PS50035"/>
    </source>
</evidence>
<dbReference type="CDD" id="cd09143">
    <property type="entry name" value="PLDc_vPLD1_2_like_bac_2"/>
    <property type="match status" value="1"/>
</dbReference>
<dbReference type="Pfam" id="PF00614">
    <property type="entry name" value="PLDc"/>
    <property type="match status" value="1"/>
</dbReference>
<evidence type="ECO:0000256" key="7">
    <source>
        <dbReference type="ARBA" id="ARBA00022801"/>
    </source>
</evidence>
<comment type="subcellular location">
    <subcellularLocation>
        <location evidence="3">Secreted</location>
    </subcellularLocation>
</comment>
<evidence type="ECO:0000256" key="8">
    <source>
        <dbReference type="ARBA" id="ARBA00023098"/>
    </source>
</evidence>
<keyword evidence="5" id="KW-0964">Secreted</keyword>
<sequence length="481" mass="54602">MTDEPFLVPGDTCWRVERAHRFAFIVDAADYYRFAKQAILNARHSVMLIGWDFDSRIELEPEGPTVEGPNKLGPFLKWAADRRPHVQFHLLKWNLGVLETLVRGETPIYLLQWMARKNIRMKLDAAHPKMAAHHQKIVVIDDALAFCGGIDMTLGRWDTREHRDDDPSRRSPWGRRLDPWHDATTCVDGPAARALGELARDRWKRATGEDLPVPPPGETPWPDGLLADFVDVDVAVARTYAAYEDYEQVSEIEQLYLAAIAAARRAIYIESQYFASRQIAEAVMRRLGEDDGPEIVVVNPYSQEGWLEETTMGAARAKLLAHVRKADTQGRFRMYYPVTRSDTPIYVHAKIMIVDDRLLRVGSSNLNNRSMGFDTECDLAIEAADEETRREIVALRDDLLGEHLGVSAEDVGRRVAETGSLIAAIEQLSGTGRRLVELPAREVGAIEDALSETDFVDPERPPGFWKRARGRVKRRFRRRRA</sequence>
<feature type="domain" description="PLD phosphodiesterase" evidence="10">
    <location>
        <begin position="343"/>
        <end position="370"/>
    </location>
</feature>
<evidence type="ECO:0000313" key="11">
    <source>
        <dbReference type="EMBL" id="MDR4307085.1"/>
    </source>
</evidence>
<evidence type="ECO:0000313" key="12">
    <source>
        <dbReference type="Proteomes" id="UP001181622"/>
    </source>
</evidence>
<evidence type="ECO:0000256" key="6">
    <source>
        <dbReference type="ARBA" id="ARBA00022737"/>
    </source>
</evidence>
<reference evidence="11" key="1">
    <citation type="submission" date="2020-10" db="EMBL/GenBank/DDBJ databases">
        <authorList>
            <person name="Abbas A."/>
            <person name="Razzaq R."/>
            <person name="Waqas M."/>
            <person name="Abbas N."/>
            <person name="Nielsen T.K."/>
            <person name="Hansen L.H."/>
            <person name="Hussain S."/>
            <person name="Shahid M."/>
        </authorList>
    </citation>
    <scope>NUCLEOTIDE SEQUENCE</scope>
    <source>
        <strain evidence="11">S14</strain>
    </source>
</reference>
<dbReference type="InterPro" id="IPR025202">
    <property type="entry name" value="PLD-like_dom"/>
</dbReference>
<dbReference type="RefSeq" id="WP_309391568.1">
    <property type="nucleotide sequence ID" value="NZ_JADBEO010000019.1"/>
</dbReference>
<dbReference type="Proteomes" id="UP001181622">
    <property type="component" value="Unassembled WGS sequence"/>
</dbReference>
<dbReference type="Gene3D" id="3.30.870.10">
    <property type="entry name" value="Endonuclease Chain A"/>
    <property type="match status" value="2"/>
</dbReference>
<dbReference type="SUPFAM" id="SSF56024">
    <property type="entry name" value="Phospholipase D/nuclease"/>
    <property type="match status" value="2"/>
</dbReference>
<evidence type="ECO:0000256" key="1">
    <source>
        <dbReference type="ARBA" id="ARBA00000798"/>
    </source>
</evidence>
<keyword evidence="7" id="KW-0378">Hydrolase</keyword>
<accession>A0ABU1DGQ3</accession>
<name>A0ABU1DGQ3_9HYPH</name>
<evidence type="ECO:0000256" key="4">
    <source>
        <dbReference type="ARBA" id="ARBA00018392"/>
    </source>
</evidence>
<evidence type="ECO:0000256" key="5">
    <source>
        <dbReference type="ARBA" id="ARBA00022525"/>
    </source>
</evidence>
<keyword evidence="6" id="KW-0677">Repeat</keyword>
<dbReference type="Pfam" id="PF13091">
    <property type="entry name" value="PLDc_2"/>
    <property type="match status" value="1"/>
</dbReference>
<evidence type="ECO:0000256" key="9">
    <source>
        <dbReference type="ARBA" id="ARBA00029594"/>
    </source>
</evidence>
<organism evidence="11 12">
    <name type="scientific">Chelatococcus sambhunathii</name>
    <dbReference type="NCBI Taxonomy" id="363953"/>
    <lineage>
        <taxon>Bacteria</taxon>
        <taxon>Pseudomonadati</taxon>
        <taxon>Pseudomonadota</taxon>
        <taxon>Alphaproteobacteria</taxon>
        <taxon>Hyphomicrobiales</taxon>
        <taxon>Chelatococcaceae</taxon>
        <taxon>Chelatococcus</taxon>
    </lineage>
</organism>
<evidence type="ECO:0000256" key="2">
    <source>
        <dbReference type="ARBA" id="ARBA00003145"/>
    </source>
</evidence>
<feature type="domain" description="PLD phosphodiesterase" evidence="10">
    <location>
        <begin position="129"/>
        <end position="156"/>
    </location>
</feature>
<dbReference type="PANTHER" id="PTHR18896">
    <property type="entry name" value="PHOSPHOLIPASE D"/>
    <property type="match status" value="1"/>
</dbReference>
<dbReference type="InterPro" id="IPR015679">
    <property type="entry name" value="PLipase_D_fam"/>
</dbReference>
<dbReference type="SMART" id="SM00155">
    <property type="entry name" value="PLDc"/>
    <property type="match status" value="2"/>
</dbReference>
<comment type="catalytic activity">
    <reaction evidence="1">
        <text>a 1,2-diacyl-sn-glycero-3-phosphocholine + H2O = a 1,2-diacyl-sn-glycero-3-phosphate + choline + H(+)</text>
        <dbReference type="Rhea" id="RHEA:14445"/>
        <dbReference type="ChEBI" id="CHEBI:15354"/>
        <dbReference type="ChEBI" id="CHEBI:15377"/>
        <dbReference type="ChEBI" id="CHEBI:15378"/>
        <dbReference type="ChEBI" id="CHEBI:57643"/>
        <dbReference type="ChEBI" id="CHEBI:58608"/>
        <dbReference type="EC" id="3.1.4.4"/>
    </reaction>
</comment>
<keyword evidence="12" id="KW-1185">Reference proteome</keyword>
<dbReference type="EMBL" id="JADBEO010000019">
    <property type="protein sequence ID" value="MDR4307085.1"/>
    <property type="molecule type" value="Genomic_DNA"/>
</dbReference>
<dbReference type="PANTHER" id="PTHR18896:SF76">
    <property type="entry name" value="PHOSPHOLIPASE"/>
    <property type="match status" value="1"/>
</dbReference>
<dbReference type="PROSITE" id="PS50035">
    <property type="entry name" value="PLD"/>
    <property type="match status" value="2"/>
</dbReference>
<comment type="function">
    <text evidence="2">Could be a virulence factor.</text>
</comment>
<gene>
    <name evidence="11" type="ORF">IHQ68_10685</name>
</gene>
<proteinExistence type="predicted"/>
<evidence type="ECO:0000256" key="3">
    <source>
        <dbReference type="ARBA" id="ARBA00004613"/>
    </source>
</evidence>
<keyword evidence="8" id="KW-0443">Lipid metabolism</keyword>
<protein>
    <recommendedName>
        <fullName evidence="4">Phospholipase D</fullName>
    </recommendedName>
    <alternativeName>
        <fullName evidence="9">Choline phosphatase</fullName>
    </alternativeName>
</protein>
<dbReference type="CDD" id="cd09140">
    <property type="entry name" value="PLDc_vPLD1_2_like_bac_1"/>
    <property type="match status" value="1"/>
</dbReference>
<dbReference type="InterPro" id="IPR001736">
    <property type="entry name" value="PLipase_D/transphosphatidylase"/>
</dbReference>
<comment type="caution">
    <text evidence="11">The sequence shown here is derived from an EMBL/GenBank/DDBJ whole genome shotgun (WGS) entry which is preliminary data.</text>
</comment>